<gene>
    <name evidence="1" type="ORF">HMPREF1544_01818</name>
</gene>
<accession>S2JLR9</accession>
<evidence type="ECO:0000313" key="2">
    <source>
        <dbReference type="Proteomes" id="UP000014254"/>
    </source>
</evidence>
<evidence type="ECO:0000313" key="1">
    <source>
        <dbReference type="EMBL" id="EPB91301.1"/>
    </source>
</evidence>
<name>S2JLR9_MUCC1</name>
<dbReference type="VEuPathDB" id="FungiDB:HMPREF1544_01818"/>
<organism evidence="1 2">
    <name type="scientific">Mucor circinelloides f. circinelloides (strain 1006PhL)</name>
    <name type="common">Mucormycosis agent</name>
    <name type="synonym">Calyptromyces circinelloides</name>
    <dbReference type="NCBI Taxonomy" id="1220926"/>
    <lineage>
        <taxon>Eukaryota</taxon>
        <taxon>Fungi</taxon>
        <taxon>Fungi incertae sedis</taxon>
        <taxon>Mucoromycota</taxon>
        <taxon>Mucoromycotina</taxon>
        <taxon>Mucoromycetes</taxon>
        <taxon>Mucorales</taxon>
        <taxon>Mucorineae</taxon>
        <taxon>Mucoraceae</taxon>
        <taxon>Mucor</taxon>
    </lineage>
</organism>
<dbReference type="Proteomes" id="UP000014254">
    <property type="component" value="Unassembled WGS sequence"/>
</dbReference>
<proteinExistence type="predicted"/>
<dbReference type="OMA" id="YLYAGCK"/>
<protein>
    <submittedName>
        <fullName evidence="1">Uncharacterized protein</fullName>
    </submittedName>
</protein>
<dbReference type="OrthoDB" id="10280806at2759"/>
<keyword evidence="2" id="KW-1185">Reference proteome</keyword>
<reference evidence="2" key="1">
    <citation type="submission" date="2013-05" db="EMBL/GenBank/DDBJ databases">
        <title>The Genome sequence of Mucor circinelloides f. circinelloides 1006PhL.</title>
        <authorList>
            <consortium name="The Broad Institute Genomics Platform"/>
            <person name="Cuomo C."/>
            <person name="Earl A."/>
            <person name="Findley K."/>
            <person name="Lee S.C."/>
            <person name="Walker B."/>
            <person name="Young S."/>
            <person name="Zeng Q."/>
            <person name="Gargeya S."/>
            <person name="Fitzgerald M."/>
            <person name="Haas B."/>
            <person name="Abouelleil A."/>
            <person name="Allen A.W."/>
            <person name="Alvarado L."/>
            <person name="Arachchi H.M."/>
            <person name="Berlin A.M."/>
            <person name="Chapman S.B."/>
            <person name="Gainer-Dewar J."/>
            <person name="Goldberg J."/>
            <person name="Griggs A."/>
            <person name="Gujja S."/>
            <person name="Hansen M."/>
            <person name="Howarth C."/>
            <person name="Imamovic A."/>
            <person name="Ireland A."/>
            <person name="Larimer J."/>
            <person name="McCowan C."/>
            <person name="Murphy C."/>
            <person name="Pearson M."/>
            <person name="Poon T.W."/>
            <person name="Priest M."/>
            <person name="Roberts A."/>
            <person name="Saif S."/>
            <person name="Shea T."/>
            <person name="Sisk P."/>
            <person name="Sykes S."/>
            <person name="Wortman J."/>
            <person name="Nusbaum C."/>
            <person name="Birren B."/>
        </authorList>
    </citation>
    <scope>NUCLEOTIDE SEQUENCE [LARGE SCALE GENOMIC DNA]</scope>
    <source>
        <strain evidence="2">1006PhL</strain>
    </source>
</reference>
<dbReference type="InParanoid" id="S2JLR9"/>
<dbReference type="EMBL" id="KE123910">
    <property type="protein sequence ID" value="EPB91301.1"/>
    <property type="molecule type" value="Genomic_DNA"/>
</dbReference>
<dbReference type="AlphaFoldDB" id="S2JLR9"/>
<sequence length="303" mass="33637">MYVNLTSLLESLNHHVATVAPEEYLQLMSIQFEEMRTGLKKVGGEHRLAFMDQDVMCPLPLALLDITTVNSADQEHPTIDATSTDASAGAASIDAGASGATAFGVTASAQISSLLAKNKRKAINAECSASNDLRDIISQELHCFEKARQSVKEYNLKTPPTCICWGTVQLCNEIVSDDYRRRTISFNRDLRALHLYTGVHQINSDDNISMVVVSKVEDKFYQGMLKSGYLLGKRIYAIVQEFGFGALLLYSFSSCNIVTLSEKELEYLLNHTKSLGLHAKLKQAHAYTLQWVKKLFTCFPLLS</sequence>